<evidence type="ECO:0000256" key="8">
    <source>
        <dbReference type="RuleBase" id="RU363108"/>
    </source>
</evidence>
<dbReference type="PANTHER" id="PTHR21143">
    <property type="entry name" value="INVERTEBRATE GUSTATORY RECEPTOR"/>
    <property type="match status" value="1"/>
</dbReference>
<dbReference type="FunCoup" id="A0A1S4KKK1">
    <property type="interactions" value="12"/>
</dbReference>
<feature type="transmembrane region" description="Helical" evidence="8">
    <location>
        <begin position="78"/>
        <end position="99"/>
    </location>
</feature>
<feature type="transmembrane region" description="Helical" evidence="8">
    <location>
        <begin position="315"/>
        <end position="338"/>
    </location>
</feature>
<comment type="subcellular location">
    <subcellularLocation>
        <location evidence="1 8">Cell membrane</location>
        <topology evidence="1 8">Multi-pass membrane protein</topology>
    </subcellularLocation>
</comment>
<dbReference type="AlphaFoldDB" id="A0A1S4KKK1"/>
<evidence type="ECO:0000313" key="9">
    <source>
        <dbReference type="EnsemblMetazoa" id="CPIJ039860-PA"/>
    </source>
</evidence>
<dbReference type="Proteomes" id="UP000002320">
    <property type="component" value="Unassembled WGS sequence"/>
</dbReference>
<keyword evidence="7 8" id="KW-0807">Transducer</keyword>
<dbReference type="GO" id="GO:0008049">
    <property type="term" value="P:male courtship behavior"/>
    <property type="evidence" value="ECO:0007669"/>
    <property type="project" value="TreeGrafter"/>
</dbReference>
<dbReference type="GO" id="GO:0043025">
    <property type="term" value="C:neuronal cell body"/>
    <property type="evidence" value="ECO:0007669"/>
    <property type="project" value="TreeGrafter"/>
</dbReference>
<feature type="transmembrane region" description="Helical" evidence="8">
    <location>
        <begin position="383"/>
        <end position="413"/>
    </location>
</feature>
<feature type="transmembrane region" description="Helical" evidence="8">
    <location>
        <begin position="177"/>
        <end position="194"/>
    </location>
</feature>
<evidence type="ECO:0000256" key="2">
    <source>
        <dbReference type="ARBA" id="ARBA00022475"/>
    </source>
</evidence>
<dbReference type="GO" id="GO:0030425">
    <property type="term" value="C:dendrite"/>
    <property type="evidence" value="ECO:0007669"/>
    <property type="project" value="TreeGrafter"/>
</dbReference>
<dbReference type="Pfam" id="PF08395">
    <property type="entry name" value="7tm_7"/>
    <property type="match status" value="1"/>
</dbReference>
<evidence type="ECO:0000256" key="6">
    <source>
        <dbReference type="ARBA" id="ARBA00023170"/>
    </source>
</evidence>
<evidence type="ECO:0000256" key="3">
    <source>
        <dbReference type="ARBA" id="ARBA00022692"/>
    </source>
</evidence>
<dbReference type="InterPro" id="IPR013604">
    <property type="entry name" value="7TM_chemorcpt"/>
</dbReference>
<dbReference type="GO" id="GO:0030424">
    <property type="term" value="C:axon"/>
    <property type="evidence" value="ECO:0007669"/>
    <property type="project" value="TreeGrafter"/>
</dbReference>
<evidence type="ECO:0000313" key="10">
    <source>
        <dbReference type="Proteomes" id="UP000002320"/>
    </source>
</evidence>
<organism evidence="9 10">
    <name type="scientific">Culex quinquefasciatus</name>
    <name type="common">Southern house mosquito</name>
    <name type="synonym">Culex pungens</name>
    <dbReference type="NCBI Taxonomy" id="7176"/>
    <lineage>
        <taxon>Eukaryota</taxon>
        <taxon>Metazoa</taxon>
        <taxon>Ecdysozoa</taxon>
        <taxon>Arthropoda</taxon>
        <taxon>Hexapoda</taxon>
        <taxon>Insecta</taxon>
        <taxon>Pterygota</taxon>
        <taxon>Neoptera</taxon>
        <taxon>Endopterygota</taxon>
        <taxon>Diptera</taxon>
        <taxon>Nematocera</taxon>
        <taxon>Culicoidea</taxon>
        <taxon>Culicidae</taxon>
        <taxon>Culicinae</taxon>
        <taxon>Culicini</taxon>
        <taxon>Culex</taxon>
        <taxon>Culex</taxon>
    </lineage>
</organism>
<keyword evidence="6 8" id="KW-0675">Receptor</keyword>
<dbReference type="GO" id="GO:0005886">
    <property type="term" value="C:plasma membrane"/>
    <property type="evidence" value="ECO:0007669"/>
    <property type="project" value="UniProtKB-SubCell"/>
</dbReference>
<comment type="function">
    <text evidence="8">Gustatory receptor which mediates acceptance or avoidance behavior, depending on its substrates.</text>
</comment>
<evidence type="ECO:0000256" key="7">
    <source>
        <dbReference type="ARBA" id="ARBA00023224"/>
    </source>
</evidence>
<keyword evidence="3 8" id="KW-0812">Transmembrane</keyword>
<comment type="similarity">
    <text evidence="8">Belongs to the insect chemoreceptor superfamily. Gustatory receptor (GR) family.</text>
</comment>
<dbReference type="PANTHER" id="PTHR21143:SF133">
    <property type="entry name" value="GUSTATORY AND PHEROMONE RECEPTOR 32A-RELATED"/>
    <property type="match status" value="1"/>
</dbReference>
<keyword evidence="5 8" id="KW-0472">Membrane</keyword>
<dbReference type="InParanoid" id="A0A1S4KKK1"/>
<keyword evidence="4 8" id="KW-1133">Transmembrane helix</keyword>
<protein>
    <recommendedName>
        <fullName evidence="8">Gustatory receptor</fullName>
    </recommendedName>
</protein>
<dbReference type="GO" id="GO:0007165">
    <property type="term" value="P:signal transduction"/>
    <property type="evidence" value="ECO:0007669"/>
    <property type="project" value="UniProtKB-KW"/>
</dbReference>
<name>A0A1S4KKK1_CULQU</name>
<feature type="transmembrane region" description="Helical" evidence="8">
    <location>
        <begin position="119"/>
        <end position="139"/>
    </location>
</feature>
<keyword evidence="2 8" id="KW-1003">Cell membrane</keyword>
<reference evidence="9" key="1">
    <citation type="submission" date="2020-05" db="UniProtKB">
        <authorList>
            <consortium name="EnsemblMetazoa"/>
        </authorList>
    </citation>
    <scope>IDENTIFICATION</scope>
    <source>
        <strain evidence="9">JHB</strain>
    </source>
</reference>
<evidence type="ECO:0000256" key="4">
    <source>
        <dbReference type="ARBA" id="ARBA00022989"/>
    </source>
</evidence>
<dbReference type="GO" id="GO:0007635">
    <property type="term" value="P:chemosensory behavior"/>
    <property type="evidence" value="ECO:0007669"/>
    <property type="project" value="TreeGrafter"/>
</dbReference>
<sequence>MVRNVSDIKKFSNKTYPQAPQMSDFPIVKVAPSSNKEHGRTVLKRSLRPLLTISQLASAAPFHIKALDPDSNYGRVKIFAIGTMQLLWGAMLLFAGFVAVSYKKQWRLQQSNMPFFTYILYNVDLYLGLANSLMIFVVCQRQRGGYDEIVTTMEKLSADQSSVEKDSTRLRNMFSKLLLIAVVHLVLLGTFEFIHTGELTKLSTTLAAQFVPNVVQVFSLMQYAYVLMFIYLHYKAINGALVTMAEVFKSDLTSCSNSLNALKQQHHQLHLLAFRVNELYGMLIVMSAISVLVGTSITCLEVYQFTKNTELFREWGIHAVLGVLWGGLYIGRIVLILYPNHLVENERDFTGLLLQNFPSMEDEQYMIELTVFSRLILHQKGSFLVCGLTYLNLNLMAEMLGALTTYLVILIQFDQSTQY</sequence>
<dbReference type="VEuPathDB" id="VectorBase:CPIJ039860"/>
<feature type="transmembrane region" description="Helical" evidence="8">
    <location>
        <begin position="279"/>
        <end position="303"/>
    </location>
</feature>
<dbReference type="GO" id="GO:0050909">
    <property type="term" value="P:sensory perception of taste"/>
    <property type="evidence" value="ECO:0007669"/>
    <property type="project" value="InterPro"/>
</dbReference>
<feature type="transmembrane region" description="Helical" evidence="8">
    <location>
        <begin position="214"/>
        <end position="234"/>
    </location>
</feature>
<dbReference type="VEuPathDB" id="VectorBase:CQUJHB010075"/>
<accession>A0A1S4KKK1</accession>
<proteinExistence type="inferred from homology"/>
<evidence type="ECO:0000256" key="5">
    <source>
        <dbReference type="ARBA" id="ARBA00023136"/>
    </source>
</evidence>
<dbReference type="OrthoDB" id="6478931at2759"/>
<dbReference type="EnsemblMetazoa" id="CPIJ039860-RA">
    <property type="protein sequence ID" value="CPIJ039860-PA"/>
    <property type="gene ID" value="CPIJ039860"/>
</dbReference>
<keyword evidence="10" id="KW-1185">Reference proteome</keyword>
<evidence type="ECO:0000256" key="1">
    <source>
        <dbReference type="ARBA" id="ARBA00004651"/>
    </source>
</evidence>